<dbReference type="Proteomes" id="UP000297737">
    <property type="component" value="Unassembled WGS sequence"/>
</dbReference>
<keyword evidence="5" id="KW-1185">Reference proteome</keyword>
<dbReference type="NCBIfam" id="TIGR00369">
    <property type="entry name" value="unchar_dom_1"/>
    <property type="match status" value="1"/>
</dbReference>
<gene>
    <name evidence="4" type="ORF">EUV02_09425</name>
</gene>
<dbReference type="EMBL" id="SIHO01000002">
    <property type="protein sequence ID" value="TFU03388.1"/>
    <property type="molecule type" value="Genomic_DNA"/>
</dbReference>
<dbReference type="CDD" id="cd03443">
    <property type="entry name" value="PaaI_thioesterase"/>
    <property type="match status" value="1"/>
</dbReference>
<dbReference type="InterPro" id="IPR029069">
    <property type="entry name" value="HotDog_dom_sf"/>
</dbReference>
<evidence type="ECO:0000313" key="4">
    <source>
        <dbReference type="EMBL" id="TFU03388.1"/>
    </source>
</evidence>
<evidence type="ECO:0000259" key="3">
    <source>
        <dbReference type="Pfam" id="PF03061"/>
    </source>
</evidence>
<organism evidence="4 5">
    <name type="scientific">Glacieibacterium arshaanense</name>
    <dbReference type="NCBI Taxonomy" id="2511025"/>
    <lineage>
        <taxon>Bacteria</taxon>
        <taxon>Pseudomonadati</taxon>
        <taxon>Pseudomonadota</taxon>
        <taxon>Alphaproteobacteria</taxon>
        <taxon>Sphingomonadales</taxon>
        <taxon>Sphingosinicellaceae</taxon>
        <taxon>Glacieibacterium</taxon>
    </lineage>
</organism>
<reference evidence="4 5" key="1">
    <citation type="submission" date="2019-02" db="EMBL/GenBank/DDBJ databases">
        <title>Polymorphobacter sp. isolated from the lake at the Tibet of China.</title>
        <authorList>
            <person name="Li A."/>
        </authorList>
    </citation>
    <scope>NUCLEOTIDE SEQUENCE [LARGE SCALE GENOMIC DNA]</scope>
    <source>
        <strain evidence="4 5">DJ1R-1</strain>
    </source>
</reference>
<accession>A0A4Y9EMY4</accession>
<keyword evidence="1" id="KW-0378">Hydrolase</keyword>
<dbReference type="GO" id="GO:0016289">
    <property type="term" value="F:acyl-CoA hydrolase activity"/>
    <property type="evidence" value="ECO:0007669"/>
    <property type="project" value="UniProtKB-ARBA"/>
</dbReference>
<evidence type="ECO:0000256" key="1">
    <source>
        <dbReference type="ARBA" id="ARBA00022801"/>
    </source>
</evidence>
<name>A0A4Y9EMY4_9SPHN</name>
<keyword evidence="2" id="KW-1133">Transmembrane helix</keyword>
<feature type="domain" description="Thioesterase" evidence="3">
    <location>
        <begin position="57"/>
        <end position="132"/>
    </location>
</feature>
<keyword evidence="2" id="KW-0812">Transmembrane</keyword>
<protein>
    <submittedName>
        <fullName evidence="4">PaaI family thioesterase</fullName>
    </submittedName>
</protein>
<evidence type="ECO:0000313" key="5">
    <source>
        <dbReference type="Proteomes" id="UP000297737"/>
    </source>
</evidence>
<dbReference type="RefSeq" id="WP_135245980.1">
    <property type="nucleotide sequence ID" value="NZ_SIHO01000002.1"/>
</dbReference>
<dbReference type="AlphaFoldDB" id="A0A4Y9EMY4"/>
<proteinExistence type="predicted"/>
<keyword evidence="2" id="KW-0472">Membrane</keyword>
<sequence>MPPIRITEGEFEGWYIWHRENEGRFSDLLGNFYFRRLPDRTIQGRMATDKRHSNGLGYLHGGFLMSFIDMAMFAFIAPQLENSGAVTLSCATDFLGAGIVGEPIDATGEILKETGKMIFVRGLLKQGDAVVCSFTGTMRKIPRPPSGVPVLKATRPA</sequence>
<dbReference type="OrthoDB" id="5741080at2"/>
<evidence type="ECO:0000256" key="2">
    <source>
        <dbReference type="SAM" id="Phobius"/>
    </source>
</evidence>
<dbReference type="InterPro" id="IPR006683">
    <property type="entry name" value="Thioestr_dom"/>
</dbReference>
<dbReference type="InterPro" id="IPR003736">
    <property type="entry name" value="PAAI_dom"/>
</dbReference>
<dbReference type="Gene3D" id="3.10.129.10">
    <property type="entry name" value="Hotdog Thioesterase"/>
    <property type="match status" value="1"/>
</dbReference>
<dbReference type="Pfam" id="PF03061">
    <property type="entry name" value="4HBT"/>
    <property type="match status" value="1"/>
</dbReference>
<dbReference type="SUPFAM" id="SSF54637">
    <property type="entry name" value="Thioesterase/thiol ester dehydrase-isomerase"/>
    <property type="match status" value="1"/>
</dbReference>
<feature type="transmembrane region" description="Helical" evidence="2">
    <location>
        <begin position="55"/>
        <end position="77"/>
    </location>
</feature>
<comment type="caution">
    <text evidence="4">The sequence shown here is derived from an EMBL/GenBank/DDBJ whole genome shotgun (WGS) entry which is preliminary data.</text>
</comment>